<evidence type="ECO:0000313" key="15">
    <source>
        <dbReference type="Proteomes" id="UP000275012"/>
    </source>
</evidence>
<evidence type="ECO:0000256" key="11">
    <source>
        <dbReference type="SAM" id="Phobius"/>
    </source>
</evidence>
<evidence type="ECO:0000256" key="1">
    <source>
        <dbReference type="ARBA" id="ARBA00000085"/>
    </source>
</evidence>
<dbReference type="SUPFAM" id="SSF55874">
    <property type="entry name" value="ATPase domain of HSP90 chaperone/DNA topoisomerase II/histidine kinase"/>
    <property type="match status" value="1"/>
</dbReference>
<dbReference type="InterPro" id="IPR036890">
    <property type="entry name" value="HATPase_C_sf"/>
</dbReference>
<dbReference type="GO" id="GO:0005886">
    <property type="term" value="C:plasma membrane"/>
    <property type="evidence" value="ECO:0007669"/>
    <property type="project" value="TreeGrafter"/>
</dbReference>
<comment type="subcellular location">
    <subcellularLocation>
        <location evidence="2">Membrane</location>
    </subcellularLocation>
</comment>
<dbReference type="EMBL" id="RFLY01000005">
    <property type="protein sequence ID" value="RMH93521.1"/>
    <property type="molecule type" value="Genomic_DNA"/>
</dbReference>
<evidence type="ECO:0000256" key="6">
    <source>
        <dbReference type="ARBA" id="ARBA00022692"/>
    </source>
</evidence>
<dbReference type="EC" id="2.7.13.3" evidence="3"/>
<evidence type="ECO:0000256" key="8">
    <source>
        <dbReference type="ARBA" id="ARBA00022989"/>
    </source>
</evidence>
<dbReference type="InterPro" id="IPR004358">
    <property type="entry name" value="Sig_transdc_His_kin-like_C"/>
</dbReference>
<feature type="domain" description="Histidine kinase" evidence="12">
    <location>
        <begin position="224"/>
        <end position="429"/>
    </location>
</feature>
<dbReference type="Proteomes" id="UP000275012">
    <property type="component" value="Unassembled WGS sequence"/>
</dbReference>
<dbReference type="InterPro" id="IPR036097">
    <property type="entry name" value="HisK_dim/P_sf"/>
</dbReference>
<evidence type="ECO:0000256" key="7">
    <source>
        <dbReference type="ARBA" id="ARBA00022777"/>
    </source>
</evidence>
<keyword evidence="15" id="KW-1185">Reference proteome</keyword>
<name>A0A3M2HUX3_9GAMM</name>
<keyword evidence="9" id="KW-0902">Two-component regulatory system</keyword>
<protein>
    <recommendedName>
        <fullName evidence="3">histidine kinase</fullName>
        <ecNumber evidence="3">2.7.13.3</ecNumber>
    </recommendedName>
</protein>
<feature type="transmembrane region" description="Helical" evidence="11">
    <location>
        <begin position="130"/>
        <end position="154"/>
    </location>
</feature>
<dbReference type="SMART" id="SM00388">
    <property type="entry name" value="HisKA"/>
    <property type="match status" value="1"/>
</dbReference>
<keyword evidence="5" id="KW-0808">Transferase</keyword>
<keyword evidence="8 11" id="KW-1133">Transmembrane helix</keyword>
<evidence type="ECO:0000256" key="2">
    <source>
        <dbReference type="ARBA" id="ARBA00004370"/>
    </source>
</evidence>
<dbReference type="SUPFAM" id="SSF47384">
    <property type="entry name" value="Homodimeric domain of signal transducing histidine kinase"/>
    <property type="match status" value="1"/>
</dbReference>
<keyword evidence="4" id="KW-0597">Phosphoprotein</keyword>
<gene>
    <name evidence="14" type="ORF">EBB59_04550</name>
</gene>
<feature type="domain" description="HAMP" evidence="13">
    <location>
        <begin position="158"/>
        <end position="216"/>
    </location>
</feature>
<evidence type="ECO:0000256" key="4">
    <source>
        <dbReference type="ARBA" id="ARBA00022553"/>
    </source>
</evidence>
<dbReference type="CDD" id="cd00082">
    <property type="entry name" value="HisKA"/>
    <property type="match status" value="1"/>
</dbReference>
<organism evidence="14 15">
    <name type="scientific">Solilutibacter pythonis</name>
    <dbReference type="NCBI Taxonomy" id="2483112"/>
    <lineage>
        <taxon>Bacteria</taxon>
        <taxon>Pseudomonadati</taxon>
        <taxon>Pseudomonadota</taxon>
        <taxon>Gammaproteobacteria</taxon>
        <taxon>Lysobacterales</taxon>
        <taxon>Lysobacteraceae</taxon>
        <taxon>Solilutibacter</taxon>
    </lineage>
</organism>
<dbReference type="Gene3D" id="1.10.287.130">
    <property type="match status" value="1"/>
</dbReference>
<dbReference type="RefSeq" id="WP_122100970.1">
    <property type="nucleotide sequence ID" value="NZ_RFLY01000005.1"/>
</dbReference>
<feature type="transmembrane region" description="Helical" evidence="11">
    <location>
        <begin position="20"/>
        <end position="37"/>
    </location>
</feature>
<dbReference type="PROSITE" id="PS50109">
    <property type="entry name" value="HIS_KIN"/>
    <property type="match status" value="1"/>
</dbReference>
<dbReference type="OrthoDB" id="9121563at2"/>
<dbReference type="InterPro" id="IPR003661">
    <property type="entry name" value="HisK_dim/P_dom"/>
</dbReference>
<dbReference type="PROSITE" id="PS50885">
    <property type="entry name" value="HAMP"/>
    <property type="match status" value="1"/>
</dbReference>
<dbReference type="InterPro" id="IPR003660">
    <property type="entry name" value="HAMP_dom"/>
</dbReference>
<dbReference type="InterPro" id="IPR050428">
    <property type="entry name" value="TCS_sensor_his_kinase"/>
</dbReference>
<comment type="catalytic activity">
    <reaction evidence="1">
        <text>ATP + protein L-histidine = ADP + protein N-phospho-L-histidine.</text>
        <dbReference type="EC" id="2.7.13.3"/>
    </reaction>
</comment>
<dbReference type="Pfam" id="PF00512">
    <property type="entry name" value="HisKA"/>
    <property type="match status" value="1"/>
</dbReference>
<sequence>MAPSDNLSERLRWVFLRQAFMAWLLLAVGLSLGSLLLRDALMQQRMLNEAENAWNLAGRTHYRSGSLPHSTGMGTYFVPTGGMPDHVPPALRSLPPGFHRMDGPWRLVYVGERAQGRLYMRIAPGMSDRIVYWTTILALGLSMIGIAMISWLGYRRSKRVVAPLSRLTEMVLAWDPRHSSAADFRIRVRADVNTYEVTHLGEALASMAERMEAYVERERDFTRDSSHELRTPLTVIGVASGLLAGELLSERGRRSLRRISTATRDMGEVLDAFLVLARHPDVPVDAEPVDVLDIAHEEAANAIDWLEGKPVEVRVHAVGVPGVHAPPRVVGTILSQFLRNACRFTESGRIDIEVGADSLQVRDSGIGMDAETMARAFDPFWRADISDYTVKGMGLTLARRLAERFGWSIGLQSEPGAGTTATLYFSDIPRVNR</sequence>
<proteinExistence type="predicted"/>
<dbReference type="Gene3D" id="3.30.565.10">
    <property type="entry name" value="Histidine kinase-like ATPase, C-terminal domain"/>
    <property type="match status" value="1"/>
</dbReference>
<dbReference type="PANTHER" id="PTHR45436:SF16">
    <property type="entry name" value="HISTIDINE KINASE"/>
    <property type="match status" value="1"/>
</dbReference>
<evidence type="ECO:0000256" key="10">
    <source>
        <dbReference type="ARBA" id="ARBA00023136"/>
    </source>
</evidence>
<evidence type="ECO:0000256" key="3">
    <source>
        <dbReference type="ARBA" id="ARBA00012438"/>
    </source>
</evidence>
<evidence type="ECO:0000256" key="9">
    <source>
        <dbReference type="ARBA" id="ARBA00023012"/>
    </source>
</evidence>
<evidence type="ECO:0000256" key="5">
    <source>
        <dbReference type="ARBA" id="ARBA00022679"/>
    </source>
</evidence>
<accession>A0A3M2HUX3</accession>
<dbReference type="PRINTS" id="PR00344">
    <property type="entry name" value="BCTRLSENSOR"/>
</dbReference>
<comment type="caution">
    <text evidence="14">The sequence shown here is derived from an EMBL/GenBank/DDBJ whole genome shotgun (WGS) entry which is preliminary data.</text>
</comment>
<dbReference type="Pfam" id="PF02518">
    <property type="entry name" value="HATPase_c"/>
    <property type="match status" value="1"/>
</dbReference>
<evidence type="ECO:0000259" key="12">
    <source>
        <dbReference type="PROSITE" id="PS50109"/>
    </source>
</evidence>
<dbReference type="PANTHER" id="PTHR45436">
    <property type="entry name" value="SENSOR HISTIDINE KINASE YKOH"/>
    <property type="match status" value="1"/>
</dbReference>
<dbReference type="GO" id="GO:0000155">
    <property type="term" value="F:phosphorelay sensor kinase activity"/>
    <property type="evidence" value="ECO:0007669"/>
    <property type="project" value="InterPro"/>
</dbReference>
<dbReference type="InterPro" id="IPR003594">
    <property type="entry name" value="HATPase_dom"/>
</dbReference>
<dbReference type="SMART" id="SM00387">
    <property type="entry name" value="HATPase_c"/>
    <property type="match status" value="1"/>
</dbReference>
<evidence type="ECO:0000313" key="14">
    <source>
        <dbReference type="EMBL" id="RMH93521.1"/>
    </source>
</evidence>
<keyword evidence="7 14" id="KW-0418">Kinase</keyword>
<evidence type="ECO:0000259" key="13">
    <source>
        <dbReference type="PROSITE" id="PS50885"/>
    </source>
</evidence>
<dbReference type="AlphaFoldDB" id="A0A3M2HUX3"/>
<reference evidence="14 15" key="1">
    <citation type="submission" date="2018-10" db="EMBL/GenBank/DDBJ databases">
        <title>Proposal of Lysobacter pythonis sp. nov. isolated from royal pythons (Python regius).</title>
        <authorList>
            <person name="Hans-Juergen B."/>
            <person name="Huptas C."/>
            <person name="Sandra B."/>
            <person name="Igor L."/>
            <person name="Joachim S."/>
            <person name="Siegfried S."/>
            <person name="Mareike W."/>
            <person name="Peter K."/>
        </authorList>
    </citation>
    <scope>NUCLEOTIDE SEQUENCE [LARGE SCALE GENOMIC DNA]</scope>
    <source>
        <strain evidence="14 15">4284/11</strain>
    </source>
</reference>
<dbReference type="InterPro" id="IPR005467">
    <property type="entry name" value="His_kinase_dom"/>
</dbReference>
<keyword evidence="6 11" id="KW-0812">Transmembrane</keyword>
<keyword evidence="10 11" id="KW-0472">Membrane</keyword>